<dbReference type="KEGG" id="sbae:DSM104329_04405"/>
<keyword evidence="4" id="KW-0234">DNA repair</keyword>
<comment type="catalytic activity">
    <reaction evidence="1">
        <text>Hydrolysis of alkylated DNA, releasing 3-methyladenine, 3-methylguanine, 7-methylguanine and 7-methyladenine.</text>
        <dbReference type="EC" id="3.2.2.21"/>
    </reaction>
</comment>
<dbReference type="InterPro" id="IPR051912">
    <property type="entry name" value="Alkylbase_DNA_Glycosylase/TA"/>
</dbReference>
<dbReference type="Proteomes" id="UP001162834">
    <property type="component" value="Chromosome"/>
</dbReference>
<keyword evidence="7" id="KW-1185">Reference proteome</keyword>
<dbReference type="InterPro" id="IPR023170">
    <property type="entry name" value="HhH_base_excis_C"/>
</dbReference>
<evidence type="ECO:0000313" key="6">
    <source>
        <dbReference type="EMBL" id="UGS37983.1"/>
    </source>
</evidence>
<evidence type="ECO:0000256" key="4">
    <source>
        <dbReference type="ARBA" id="ARBA00023204"/>
    </source>
</evidence>
<evidence type="ECO:0000256" key="1">
    <source>
        <dbReference type="ARBA" id="ARBA00000086"/>
    </source>
</evidence>
<dbReference type="GO" id="GO:0008725">
    <property type="term" value="F:DNA-3-methyladenine glycosylase activity"/>
    <property type="evidence" value="ECO:0007669"/>
    <property type="project" value="TreeGrafter"/>
</dbReference>
<sequence length="298" mass="32671">MPGPPEVRVEVRPPWPFRLRRQGGMDGVQRCRDGVLHRLLHVEGVPVVVRVAQPAADRVVLGAAAESPDAAREAIARMRFAIGVDDDLRPFYERFRFDPLIGRSVRSAPHMRIRRRPEPFEALAWAICEQLIAFEDAAAIQREIVRFCGPRCERTGLRDVPGAAAVAGLAPARLESFGLTATRAQALVRAAREVARGRVDLRAGDHERGWARLRAIRGIGAWTIEFLALYGQGRYDQLPAGDLAYRKLVGRLRAGGNPAARAEEDEVREFFAPYGEWAGLAGAHAIAGAVRGARALAA</sequence>
<dbReference type="EMBL" id="CP087164">
    <property type="protein sequence ID" value="UGS37983.1"/>
    <property type="molecule type" value="Genomic_DNA"/>
</dbReference>
<evidence type="ECO:0000313" key="7">
    <source>
        <dbReference type="Proteomes" id="UP001162834"/>
    </source>
</evidence>
<feature type="domain" description="HhH-GPD" evidence="5">
    <location>
        <begin position="139"/>
        <end position="290"/>
    </location>
</feature>
<dbReference type="RefSeq" id="WP_259312020.1">
    <property type="nucleotide sequence ID" value="NZ_CP087164.1"/>
</dbReference>
<keyword evidence="6" id="KW-0378">Hydrolase</keyword>
<dbReference type="GO" id="GO:0032131">
    <property type="term" value="F:alkylated DNA binding"/>
    <property type="evidence" value="ECO:0007669"/>
    <property type="project" value="TreeGrafter"/>
</dbReference>
<keyword evidence="3" id="KW-0227">DNA damage</keyword>
<name>A0A9E6Y1E8_9ACTN</name>
<dbReference type="GO" id="GO:0006285">
    <property type="term" value="P:base-excision repair, AP site formation"/>
    <property type="evidence" value="ECO:0007669"/>
    <property type="project" value="TreeGrafter"/>
</dbReference>
<dbReference type="SMART" id="SM00478">
    <property type="entry name" value="ENDO3c"/>
    <property type="match status" value="1"/>
</dbReference>
<evidence type="ECO:0000256" key="3">
    <source>
        <dbReference type="ARBA" id="ARBA00022763"/>
    </source>
</evidence>
<keyword evidence="6" id="KW-0326">Glycosidase</keyword>
<dbReference type="SUPFAM" id="SSF48150">
    <property type="entry name" value="DNA-glycosylase"/>
    <property type="match status" value="1"/>
</dbReference>
<dbReference type="Gene3D" id="1.10.340.30">
    <property type="entry name" value="Hypothetical protein, domain 2"/>
    <property type="match status" value="1"/>
</dbReference>
<dbReference type="EC" id="3.2.2.21" evidence="2"/>
<evidence type="ECO:0000256" key="2">
    <source>
        <dbReference type="ARBA" id="ARBA00012000"/>
    </source>
</evidence>
<dbReference type="Gene3D" id="1.10.1670.10">
    <property type="entry name" value="Helix-hairpin-Helix base-excision DNA repair enzymes (C-terminal)"/>
    <property type="match status" value="1"/>
</dbReference>
<dbReference type="InterPro" id="IPR003265">
    <property type="entry name" value="HhH-GPD_domain"/>
</dbReference>
<organism evidence="6 7">
    <name type="scientific">Capillimicrobium parvum</name>
    <dbReference type="NCBI Taxonomy" id="2884022"/>
    <lineage>
        <taxon>Bacteria</taxon>
        <taxon>Bacillati</taxon>
        <taxon>Actinomycetota</taxon>
        <taxon>Thermoleophilia</taxon>
        <taxon>Solirubrobacterales</taxon>
        <taxon>Capillimicrobiaceae</taxon>
        <taxon>Capillimicrobium</taxon>
    </lineage>
</organism>
<dbReference type="PANTHER" id="PTHR43003:SF5">
    <property type="entry name" value="DNA-3-METHYLADENINE GLYCOSYLASE"/>
    <property type="match status" value="1"/>
</dbReference>
<dbReference type="GO" id="GO:0032993">
    <property type="term" value="C:protein-DNA complex"/>
    <property type="evidence" value="ECO:0007669"/>
    <property type="project" value="TreeGrafter"/>
</dbReference>
<protein>
    <recommendedName>
        <fullName evidence="2">DNA-3-methyladenine glycosylase II</fullName>
        <ecNumber evidence="2">3.2.2.21</ecNumber>
    </recommendedName>
</protein>
<proteinExistence type="predicted"/>
<dbReference type="PANTHER" id="PTHR43003">
    <property type="entry name" value="DNA-3-METHYLADENINE GLYCOSYLASE"/>
    <property type="match status" value="1"/>
</dbReference>
<evidence type="ECO:0000259" key="5">
    <source>
        <dbReference type="SMART" id="SM00478"/>
    </source>
</evidence>
<dbReference type="InterPro" id="IPR011257">
    <property type="entry name" value="DNA_glycosylase"/>
</dbReference>
<dbReference type="GO" id="GO:0043916">
    <property type="term" value="F:DNA-7-methylguanine glycosylase activity"/>
    <property type="evidence" value="ECO:0007669"/>
    <property type="project" value="TreeGrafter"/>
</dbReference>
<gene>
    <name evidence="6" type="primary">alkA_2</name>
    <name evidence="6" type="ORF">DSM104329_04405</name>
</gene>
<dbReference type="AlphaFoldDB" id="A0A9E6Y1E8"/>
<accession>A0A9E6Y1E8</accession>
<reference evidence="6" key="1">
    <citation type="journal article" date="2022" name="Int. J. Syst. Evol. Microbiol.">
        <title>Pseudomonas aegrilactucae sp. nov. and Pseudomonas morbosilactucae sp. nov., pathogens causing bacterial rot of lettuce in Japan.</title>
        <authorList>
            <person name="Sawada H."/>
            <person name="Fujikawa T."/>
            <person name="Satou M."/>
        </authorList>
    </citation>
    <scope>NUCLEOTIDE SEQUENCE</scope>
    <source>
        <strain evidence="6">0166_1</strain>
    </source>
</reference>
<dbReference type="GO" id="GO:0006307">
    <property type="term" value="P:DNA alkylation repair"/>
    <property type="evidence" value="ECO:0007669"/>
    <property type="project" value="TreeGrafter"/>
</dbReference>